<organism evidence="1 2">
    <name type="scientific">Aegilops tauschii subsp. strangulata</name>
    <name type="common">Goatgrass</name>
    <dbReference type="NCBI Taxonomy" id="200361"/>
    <lineage>
        <taxon>Eukaryota</taxon>
        <taxon>Viridiplantae</taxon>
        <taxon>Streptophyta</taxon>
        <taxon>Embryophyta</taxon>
        <taxon>Tracheophyta</taxon>
        <taxon>Spermatophyta</taxon>
        <taxon>Magnoliopsida</taxon>
        <taxon>Liliopsida</taxon>
        <taxon>Poales</taxon>
        <taxon>Poaceae</taxon>
        <taxon>BOP clade</taxon>
        <taxon>Pooideae</taxon>
        <taxon>Triticodae</taxon>
        <taxon>Triticeae</taxon>
        <taxon>Triticinae</taxon>
        <taxon>Aegilops</taxon>
    </lineage>
</organism>
<dbReference type="AlphaFoldDB" id="A0A453NXL2"/>
<reference evidence="2" key="2">
    <citation type="journal article" date="2017" name="Nat. Plants">
        <title>The Aegilops tauschii genome reveals multiple impacts of transposons.</title>
        <authorList>
            <person name="Zhao G."/>
            <person name="Zou C."/>
            <person name="Li K."/>
            <person name="Wang K."/>
            <person name="Li T."/>
            <person name="Gao L."/>
            <person name="Zhang X."/>
            <person name="Wang H."/>
            <person name="Yang Z."/>
            <person name="Liu X."/>
            <person name="Jiang W."/>
            <person name="Mao L."/>
            <person name="Kong X."/>
            <person name="Jiao Y."/>
            <person name="Jia J."/>
        </authorList>
    </citation>
    <scope>NUCLEOTIDE SEQUENCE [LARGE SCALE GENOMIC DNA]</scope>
    <source>
        <strain evidence="2">cv. AL8/78</strain>
    </source>
</reference>
<keyword evidence="2" id="KW-1185">Reference proteome</keyword>
<dbReference type="EnsemblPlants" id="AET6Gv20524500.1">
    <property type="protein sequence ID" value="AET6Gv20524500.1"/>
    <property type="gene ID" value="AET6Gv20524500"/>
</dbReference>
<dbReference type="Proteomes" id="UP000015105">
    <property type="component" value="Chromosome 6D"/>
</dbReference>
<proteinExistence type="predicted"/>
<evidence type="ECO:0000313" key="2">
    <source>
        <dbReference type="Proteomes" id="UP000015105"/>
    </source>
</evidence>
<reference evidence="1" key="3">
    <citation type="journal article" date="2017" name="Nature">
        <title>Genome sequence of the progenitor of the wheat D genome Aegilops tauschii.</title>
        <authorList>
            <person name="Luo M.C."/>
            <person name="Gu Y.Q."/>
            <person name="Puiu D."/>
            <person name="Wang H."/>
            <person name="Twardziok S.O."/>
            <person name="Deal K.R."/>
            <person name="Huo N."/>
            <person name="Zhu T."/>
            <person name="Wang L."/>
            <person name="Wang Y."/>
            <person name="McGuire P.E."/>
            <person name="Liu S."/>
            <person name="Long H."/>
            <person name="Ramasamy R.K."/>
            <person name="Rodriguez J.C."/>
            <person name="Van S.L."/>
            <person name="Yuan L."/>
            <person name="Wang Z."/>
            <person name="Xia Z."/>
            <person name="Xiao L."/>
            <person name="Anderson O.D."/>
            <person name="Ouyang S."/>
            <person name="Liang Y."/>
            <person name="Zimin A.V."/>
            <person name="Pertea G."/>
            <person name="Qi P."/>
            <person name="Bennetzen J.L."/>
            <person name="Dai X."/>
            <person name="Dawson M.W."/>
            <person name="Muller H.G."/>
            <person name="Kugler K."/>
            <person name="Rivarola-Duarte L."/>
            <person name="Spannagl M."/>
            <person name="Mayer K.F.X."/>
            <person name="Lu F.H."/>
            <person name="Bevan M.W."/>
            <person name="Leroy P."/>
            <person name="Li P."/>
            <person name="You F.M."/>
            <person name="Sun Q."/>
            <person name="Liu Z."/>
            <person name="Lyons E."/>
            <person name="Wicker T."/>
            <person name="Salzberg S.L."/>
            <person name="Devos K.M."/>
            <person name="Dvorak J."/>
        </authorList>
    </citation>
    <scope>NUCLEOTIDE SEQUENCE [LARGE SCALE GENOMIC DNA]</scope>
    <source>
        <strain evidence="1">cv. AL8/78</strain>
    </source>
</reference>
<protein>
    <recommendedName>
        <fullName evidence="3">Reverse transcriptase zinc-binding domain-containing protein</fullName>
    </recommendedName>
</protein>
<dbReference type="Gramene" id="AET6Gv20524500.1">
    <property type="protein sequence ID" value="AET6Gv20524500.1"/>
    <property type="gene ID" value="AET6Gv20524500"/>
</dbReference>
<reference evidence="1" key="5">
    <citation type="journal article" date="2021" name="G3 (Bethesda)">
        <title>Aegilops tauschii genome assembly Aet v5.0 features greater sequence contiguity and improved annotation.</title>
        <authorList>
            <person name="Wang L."/>
            <person name="Zhu T."/>
            <person name="Rodriguez J.C."/>
            <person name="Deal K.R."/>
            <person name="Dubcovsky J."/>
            <person name="McGuire P.E."/>
            <person name="Lux T."/>
            <person name="Spannagl M."/>
            <person name="Mayer K.F.X."/>
            <person name="Baldrich P."/>
            <person name="Meyers B.C."/>
            <person name="Huo N."/>
            <person name="Gu Y.Q."/>
            <person name="Zhou H."/>
            <person name="Devos K.M."/>
            <person name="Bennetzen J.L."/>
            <person name="Unver T."/>
            <person name="Budak H."/>
            <person name="Gulick P.J."/>
            <person name="Galiba G."/>
            <person name="Kalapos B."/>
            <person name="Nelson D.R."/>
            <person name="Li P."/>
            <person name="You F.M."/>
            <person name="Luo M.C."/>
            <person name="Dvorak J."/>
        </authorList>
    </citation>
    <scope>NUCLEOTIDE SEQUENCE [LARGE SCALE GENOMIC DNA]</scope>
    <source>
        <strain evidence="1">cv. AL8/78</strain>
    </source>
</reference>
<accession>A0A453NXL2</accession>
<reference evidence="2" key="1">
    <citation type="journal article" date="2014" name="Science">
        <title>Ancient hybridizations among the ancestral genomes of bread wheat.</title>
        <authorList>
            <consortium name="International Wheat Genome Sequencing Consortium,"/>
            <person name="Marcussen T."/>
            <person name="Sandve S.R."/>
            <person name="Heier L."/>
            <person name="Spannagl M."/>
            <person name="Pfeifer M."/>
            <person name="Jakobsen K.S."/>
            <person name="Wulff B.B."/>
            <person name="Steuernagel B."/>
            <person name="Mayer K.F."/>
            <person name="Olsen O.A."/>
        </authorList>
    </citation>
    <scope>NUCLEOTIDE SEQUENCE [LARGE SCALE GENOMIC DNA]</scope>
    <source>
        <strain evidence="2">cv. AL8/78</strain>
    </source>
</reference>
<evidence type="ECO:0008006" key="3">
    <source>
        <dbReference type="Google" id="ProtNLM"/>
    </source>
</evidence>
<name>A0A453NXL2_AEGTS</name>
<reference evidence="1" key="4">
    <citation type="submission" date="2019-03" db="UniProtKB">
        <authorList>
            <consortium name="EnsemblPlants"/>
        </authorList>
    </citation>
    <scope>IDENTIFICATION</scope>
</reference>
<evidence type="ECO:0000313" key="1">
    <source>
        <dbReference type="EnsemblPlants" id="AET6Gv20524500.1"/>
    </source>
</evidence>
<sequence>MELGDGLAALFWDDRWLNGQSVRELAPALYQCIPQRRRKSRMVVAGLAGNAWARDIQGVIGIHEIGQYLRLWQAVQHISLSHRPDRML</sequence>